<feature type="compositionally biased region" description="Basic and acidic residues" evidence="1">
    <location>
        <begin position="437"/>
        <end position="476"/>
    </location>
</feature>
<gene>
    <name evidence="4" type="ORF">ElyMa_006417600</name>
</gene>
<feature type="chain" id="PRO_5043484028" evidence="2">
    <location>
        <begin position="24"/>
        <end position="476"/>
    </location>
</feature>
<proteinExistence type="predicted"/>
<feature type="signal peptide" evidence="2">
    <location>
        <begin position="1"/>
        <end position="23"/>
    </location>
</feature>
<dbReference type="InterPro" id="IPR001283">
    <property type="entry name" value="CRISP-related"/>
</dbReference>
<evidence type="ECO:0000259" key="3">
    <source>
        <dbReference type="SMART" id="SM00198"/>
    </source>
</evidence>
<protein>
    <submittedName>
        <fullName evidence="4">Cysteine-rich venom protein</fullName>
    </submittedName>
</protein>
<dbReference type="Pfam" id="PF00188">
    <property type="entry name" value="CAP"/>
    <property type="match status" value="2"/>
</dbReference>
<dbReference type="Gene3D" id="3.40.33.10">
    <property type="entry name" value="CAP"/>
    <property type="match status" value="2"/>
</dbReference>
<evidence type="ECO:0000313" key="5">
    <source>
        <dbReference type="Proteomes" id="UP000762676"/>
    </source>
</evidence>
<sequence length="476" mass="56653">MKMLGTVTMLLLPLLVLLQTAEARVVDIRSEAYFIVSKHNQARRSREVRASNMLEMRWDEDLARRASSYAERCEYRRPREDRINANLYFTSDHVYGNRTIHKWLDSAINAWRRVRERYTYDRHCGRACAYVQMIMARTDRVGCALSLCENVQAGNFVVDYASLFVCYYYPGENLLNSYPYINGRECSRCDRRMQCREGLCHQPGTEIVPPELMPRNSRRGPQPIVEYRDKLTQDETRALVDSHNRMRRGNSVTRDLRWDPFLARWAQWIVHCTVDYPGPRHTFTNFERLEQGANVYDVVSKWSGEGFNMNLRMGHGCRTPVDGQSKCNHFTNLLGRELTSMACAARNCENIGDGGRQLVCLYDNHVDRPARRRTTSRRRQPYDPQRYTAQIKARRYNSRDERRNYDRRTETRRQDPRRYESRADTSRRYNPRTNSRQRYDPRTDTRQRYAPKTDQRQRPDYRTDPGRYNRRQDERI</sequence>
<dbReference type="PANTHER" id="PTHR10334">
    <property type="entry name" value="CYSTEINE-RICH SECRETORY PROTEIN-RELATED"/>
    <property type="match status" value="1"/>
</dbReference>
<feature type="compositionally biased region" description="Basic and acidic residues" evidence="1">
    <location>
        <begin position="397"/>
        <end position="427"/>
    </location>
</feature>
<feature type="region of interest" description="Disordered" evidence="1">
    <location>
        <begin position="370"/>
        <end position="476"/>
    </location>
</feature>
<evidence type="ECO:0000256" key="1">
    <source>
        <dbReference type="SAM" id="MobiDB-lite"/>
    </source>
</evidence>
<evidence type="ECO:0000313" key="4">
    <source>
        <dbReference type="EMBL" id="GFS01212.1"/>
    </source>
</evidence>
<dbReference type="Proteomes" id="UP000762676">
    <property type="component" value="Unassembled WGS sequence"/>
</dbReference>
<keyword evidence="2" id="KW-0732">Signal</keyword>
<reference evidence="4 5" key="1">
    <citation type="journal article" date="2021" name="Elife">
        <title>Chloroplast acquisition without the gene transfer in kleptoplastic sea slugs, Plakobranchus ocellatus.</title>
        <authorList>
            <person name="Maeda T."/>
            <person name="Takahashi S."/>
            <person name="Yoshida T."/>
            <person name="Shimamura S."/>
            <person name="Takaki Y."/>
            <person name="Nagai Y."/>
            <person name="Toyoda A."/>
            <person name="Suzuki Y."/>
            <person name="Arimoto A."/>
            <person name="Ishii H."/>
            <person name="Satoh N."/>
            <person name="Nishiyama T."/>
            <person name="Hasebe M."/>
            <person name="Maruyama T."/>
            <person name="Minagawa J."/>
            <person name="Obokata J."/>
            <person name="Shigenobu S."/>
        </authorList>
    </citation>
    <scope>NUCLEOTIDE SEQUENCE [LARGE SCALE GENOMIC DNA]</scope>
</reference>
<organism evidence="4 5">
    <name type="scientific">Elysia marginata</name>
    <dbReference type="NCBI Taxonomy" id="1093978"/>
    <lineage>
        <taxon>Eukaryota</taxon>
        <taxon>Metazoa</taxon>
        <taxon>Spiralia</taxon>
        <taxon>Lophotrochozoa</taxon>
        <taxon>Mollusca</taxon>
        <taxon>Gastropoda</taxon>
        <taxon>Heterobranchia</taxon>
        <taxon>Euthyneura</taxon>
        <taxon>Panpulmonata</taxon>
        <taxon>Sacoglossa</taxon>
        <taxon>Placobranchoidea</taxon>
        <taxon>Plakobranchidae</taxon>
        <taxon>Elysia</taxon>
    </lineage>
</organism>
<evidence type="ECO:0000256" key="2">
    <source>
        <dbReference type="SAM" id="SignalP"/>
    </source>
</evidence>
<feature type="domain" description="SCP" evidence="3">
    <location>
        <begin position="30"/>
        <end position="176"/>
    </location>
</feature>
<name>A0AAV4HWU0_9GAST</name>
<dbReference type="PRINTS" id="PR00837">
    <property type="entry name" value="V5TPXLIKE"/>
</dbReference>
<dbReference type="EMBL" id="BMAT01012884">
    <property type="protein sequence ID" value="GFS01212.1"/>
    <property type="molecule type" value="Genomic_DNA"/>
</dbReference>
<dbReference type="CDD" id="cd05380">
    <property type="entry name" value="CAP_euk"/>
    <property type="match status" value="1"/>
</dbReference>
<comment type="caution">
    <text evidence="4">The sequence shown here is derived from an EMBL/GenBank/DDBJ whole genome shotgun (WGS) entry which is preliminary data.</text>
</comment>
<feature type="compositionally biased region" description="Basic residues" evidence="1">
    <location>
        <begin position="370"/>
        <end position="379"/>
    </location>
</feature>
<dbReference type="AlphaFoldDB" id="A0AAV4HWU0"/>
<accession>A0AAV4HWU0</accession>
<keyword evidence="5" id="KW-1185">Reference proteome</keyword>
<dbReference type="SMART" id="SM00198">
    <property type="entry name" value="SCP"/>
    <property type="match status" value="1"/>
</dbReference>
<dbReference type="SUPFAM" id="SSF55797">
    <property type="entry name" value="PR-1-like"/>
    <property type="match status" value="2"/>
</dbReference>
<dbReference type="InterPro" id="IPR035940">
    <property type="entry name" value="CAP_sf"/>
</dbReference>
<dbReference type="InterPro" id="IPR014044">
    <property type="entry name" value="CAP_dom"/>
</dbReference>